<evidence type="ECO:0000313" key="2">
    <source>
        <dbReference type="EMBL" id="NKX93799.1"/>
    </source>
</evidence>
<feature type="region of interest" description="Disordered" evidence="1">
    <location>
        <begin position="59"/>
        <end position="94"/>
    </location>
</feature>
<sequence>MVVARGREMSRGLGRVALALVVLALGVWFVFACVAVRDVTHAPEDVQLGAEAAAPEVTAAADMDARASSSAGDRAMSGLADAAPEAEPSGVPLSGESALEASLPADVPGFGTDGFFPVSAPDGVQAYRADFVPVVATAKDEPVHVEVSTWPTTTAALSAGDDAMRSVVDQGGKVRKVPRGLPEDARRADVDGRATVVWTRFTTTFVVVGTPGQAASLARELDLG</sequence>
<accession>A0A9X5IS63</accession>
<keyword evidence="3" id="KW-1185">Reference proteome</keyword>
<protein>
    <recommendedName>
        <fullName evidence="4">DUF4245 domain-containing protein</fullName>
    </recommendedName>
</protein>
<evidence type="ECO:0000313" key="3">
    <source>
        <dbReference type="Proteomes" id="UP000774283"/>
    </source>
</evidence>
<comment type="caution">
    <text evidence="2">The sequence shown here is derived from an EMBL/GenBank/DDBJ whole genome shotgun (WGS) entry which is preliminary data.</text>
</comment>
<feature type="compositionally biased region" description="Low complexity" evidence="1">
    <location>
        <begin position="59"/>
        <end position="78"/>
    </location>
</feature>
<gene>
    <name evidence="2" type="ORF">HF995_11055</name>
</gene>
<dbReference type="AlphaFoldDB" id="A0A9X5IS63"/>
<organism evidence="2 3">
    <name type="scientific">Sanguibacter hominis ATCC BAA-789</name>
    <dbReference type="NCBI Taxonomy" id="1312740"/>
    <lineage>
        <taxon>Bacteria</taxon>
        <taxon>Bacillati</taxon>
        <taxon>Actinomycetota</taxon>
        <taxon>Actinomycetes</taxon>
        <taxon>Micrococcales</taxon>
        <taxon>Sanguibacteraceae</taxon>
        <taxon>Sanguibacter</taxon>
    </lineage>
</organism>
<evidence type="ECO:0000256" key="1">
    <source>
        <dbReference type="SAM" id="MobiDB-lite"/>
    </source>
</evidence>
<dbReference type="Proteomes" id="UP000774283">
    <property type="component" value="Unassembled WGS sequence"/>
</dbReference>
<dbReference type="EMBL" id="JAAXOW010000003">
    <property type="protein sequence ID" value="NKX93799.1"/>
    <property type="molecule type" value="Genomic_DNA"/>
</dbReference>
<dbReference type="RefSeq" id="WP_168447846.1">
    <property type="nucleotide sequence ID" value="NZ_JAAXOW010000003.1"/>
</dbReference>
<evidence type="ECO:0008006" key="4">
    <source>
        <dbReference type="Google" id="ProtNLM"/>
    </source>
</evidence>
<dbReference type="PROSITE" id="PS51257">
    <property type="entry name" value="PROKAR_LIPOPROTEIN"/>
    <property type="match status" value="1"/>
</dbReference>
<name>A0A9X5IS63_9MICO</name>
<proteinExistence type="predicted"/>
<reference evidence="2 3" key="1">
    <citation type="submission" date="2020-04" db="EMBL/GenBank/DDBJ databases">
        <title>MicrobeNet Type strains.</title>
        <authorList>
            <person name="Nicholson A.C."/>
        </authorList>
    </citation>
    <scope>NUCLEOTIDE SEQUENCE [LARGE SCALE GENOMIC DNA]</scope>
    <source>
        <strain evidence="2 3">ATCC BAA-789</strain>
    </source>
</reference>